<dbReference type="PANTHER" id="PTHR10853:SF0">
    <property type="entry name" value="PROTEIN PELOTA HOMOLOG"/>
    <property type="match status" value="1"/>
</dbReference>
<evidence type="ECO:0000313" key="12">
    <source>
        <dbReference type="Proteomes" id="UP000008136"/>
    </source>
</evidence>
<keyword evidence="8 9" id="KW-0378">Hydrolase</keyword>
<protein>
    <recommendedName>
        <fullName evidence="9">Protein pelota homolog</fullName>
        <ecNumber evidence="9">3.1.-.-</ecNumber>
    </recommendedName>
</protein>
<dbReference type="Pfam" id="PF03465">
    <property type="entry name" value="eRF1_3"/>
    <property type="match status" value="1"/>
</dbReference>
<evidence type="ECO:0000256" key="3">
    <source>
        <dbReference type="ARBA" id="ARBA00009504"/>
    </source>
</evidence>
<sequence>MRVVEERLKGNEGEIKLTPETLDDLWHLKYIVEPGDIVFALTKRISESADKLRSDKEKVTVRLGIQVEKVEFHRFANRLRITGRIVAGVEDSGYHTINITTGKELSIIKTWKDEQLRRLKHAIEASKQPEVVIVTIEEGDAIIGVVRQWGVEEVASIRQSYGKESSARVEFFSQVLSTLEKLDFKYLIVAGPGFAKEDFLKFLKEKNPEMAKKAITVDTSSIGTRGFIEVLKRGALARIASDVRLAEEAEYMDLLLEHIAKGEKVAYGLEEVKQAFNYGAIDVLLIADEFLREQREKWDIDSFLRDVELSKGKIVIMSTEFEPGKRLMALGGIAALLRFDIG</sequence>
<dbReference type="STRING" id="693661.Arcve_1389"/>
<dbReference type="Pfam" id="PF26356">
    <property type="entry name" value="Pelota_N"/>
    <property type="match status" value="1"/>
</dbReference>
<comment type="subcellular location">
    <subcellularLocation>
        <location evidence="2 9">Cytoplasm</location>
    </subcellularLocation>
</comment>
<evidence type="ECO:0000256" key="5">
    <source>
        <dbReference type="ARBA" id="ARBA00022722"/>
    </source>
</evidence>
<dbReference type="PANTHER" id="PTHR10853">
    <property type="entry name" value="PELOTA"/>
    <property type="match status" value="1"/>
</dbReference>
<keyword evidence="4 9" id="KW-0963">Cytoplasm</keyword>
<dbReference type="GO" id="GO:0070651">
    <property type="term" value="P:nonfunctional rRNA decay"/>
    <property type="evidence" value="ECO:0007669"/>
    <property type="project" value="TreeGrafter"/>
</dbReference>
<evidence type="ECO:0000313" key="11">
    <source>
        <dbReference type="EMBL" id="AEA47393.1"/>
    </source>
</evidence>
<evidence type="ECO:0000256" key="6">
    <source>
        <dbReference type="ARBA" id="ARBA00022723"/>
    </source>
</evidence>
<keyword evidence="5 9" id="KW-0540">Nuclease</keyword>
<organism evidence="11 12">
    <name type="scientific">Archaeoglobus veneficus (strain DSM 11195 / SNP6)</name>
    <dbReference type="NCBI Taxonomy" id="693661"/>
    <lineage>
        <taxon>Archaea</taxon>
        <taxon>Methanobacteriati</taxon>
        <taxon>Methanobacteriota</taxon>
        <taxon>Archaeoglobi</taxon>
        <taxon>Archaeoglobales</taxon>
        <taxon>Archaeoglobaceae</taxon>
        <taxon>Archaeoglobus</taxon>
    </lineage>
</organism>
<dbReference type="EC" id="3.1.-.-" evidence="9"/>
<dbReference type="Proteomes" id="UP000008136">
    <property type="component" value="Chromosome"/>
</dbReference>
<keyword evidence="7 9" id="KW-0255">Endonuclease</keyword>
<dbReference type="HAMAP" id="MF_01853">
    <property type="entry name" value="PelO"/>
    <property type="match status" value="1"/>
</dbReference>
<reference evidence="11 12" key="1">
    <citation type="submission" date="2011-03" db="EMBL/GenBank/DDBJ databases">
        <title>The complete genome of Archaeoglobus veneficus SNP6.</title>
        <authorList>
            <consortium name="US DOE Joint Genome Institute (JGI-PGF)"/>
            <person name="Lucas S."/>
            <person name="Copeland A."/>
            <person name="Lapidus A."/>
            <person name="Bruce D."/>
            <person name="Goodwin L."/>
            <person name="Pitluck S."/>
            <person name="Kyrpides N."/>
            <person name="Mavromatis K."/>
            <person name="Pagani I."/>
            <person name="Ivanova N."/>
            <person name="Mikhailova N."/>
            <person name="Lu M."/>
            <person name="Detter J.C."/>
            <person name="Tapia R."/>
            <person name="Han C."/>
            <person name="Land M."/>
            <person name="Hauser L."/>
            <person name="Markowitz V."/>
            <person name="Cheng J.-F."/>
            <person name="Hugenholtz P."/>
            <person name="Woyke T."/>
            <person name="Wu D."/>
            <person name="Spring S."/>
            <person name="Brambilla E."/>
            <person name="Klenk H.-P."/>
            <person name="Eisen J.A."/>
        </authorList>
    </citation>
    <scope>NUCLEOTIDE SEQUENCE [LARGE SCALE GENOMIC DNA]</scope>
    <source>
        <strain>SNP6</strain>
    </source>
</reference>
<dbReference type="GeneID" id="10394512"/>
<dbReference type="InterPro" id="IPR005141">
    <property type="entry name" value="eRF1_2"/>
</dbReference>
<evidence type="ECO:0000256" key="8">
    <source>
        <dbReference type="ARBA" id="ARBA00022801"/>
    </source>
</evidence>
<dbReference type="AlphaFoldDB" id="F2KNR6"/>
<dbReference type="InterPro" id="IPR004405">
    <property type="entry name" value="TF_pelota"/>
</dbReference>
<dbReference type="HOGENOM" id="CLU_023334_0_0_2"/>
<dbReference type="SMART" id="SM01194">
    <property type="entry name" value="eRF1_1"/>
    <property type="match status" value="1"/>
</dbReference>
<dbReference type="Pfam" id="PF03464">
    <property type="entry name" value="eRF1_2"/>
    <property type="match status" value="1"/>
</dbReference>
<dbReference type="InterPro" id="IPR058547">
    <property type="entry name" value="Pelota_N"/>
</dbReference>
<comment type="subunit">
    <text evidence="9">Monomer.</text>
</comment>
<evidence type="ECO:0000256" key="7">
    <source>
        <dbReference type="ARBA" id="ARBA00022759"/>
    </source>
</evidence>
<dbReference type="RefSeq" id="WP_013684054.1">
    <property type="nucleotide sequence ID" value="NC_015320.1"/>
</dbReference>
<name>F2KNR6_ARCVS</name>
<dbReference type="GO" id="GO:0071025">
    <property type="term" value="P:RNA surveillance"/>
    <property type="evidence" value="ECO:0007669"/>
    <property type="project" value="InterPro"/>
</dbReference>
<evidence type="ECO:0000256" key="2">
    <source>
        <dbReference type="ARBA" id="ARBA00004496"/>
    </source>
</evidence>
<dbReference type="InterPro" id="IPR029064">
    <property type="entry name" value="Ribosomal_eL30-like_sf"/>
</dbReference>
<dbReference type="GO" id="GO:0005737">
    <property type="term" value="C:cytoplasm"/>
    <property type="evidence" value="ECO:0007669"/>
    <property type="project" value="UniProtKB-SubCell"/>
</dbReference>
<dbReference type="InterPro" id="IPR005142">
    <property type="entry name" value="eRF1_3"/>
</dbReference>
<gene>
    <name evidence="9" type="primary">pelA</name>
    <name evidence="11" type="ordered locus">Arcve_1389</name>
</gene>
<dbReference type="Gene3D" id="2.30.30.870">
    <property type="entry name" value="Pelota, domain A"/>
    <property type="match status" value="1"/>
</dbReference>
<dbReference type="Gene3D" id="3.30.1330.30">
    <property type="match status" value="1"/>
</dbReference>
<dbReference type="SUPFAM" id="SSF159065">
    <property type="entry name" value="Dom34/Pelota N-terminal domain-like"/>
    <property type="match status" value="1"/>
</dbReference>
<evidence type="ECO:0000256" key="4">
    <source>
        <dbReference type="ARBA" id="ARBA00022490"/>
    </source>
</evidence>
<dbReference type="SUPFAM" id="SSF55315">
    <property type="entry name" value="L30e-like"/>
    <property type="match status" value="1"/>
</dbReference>
<evidence type="ECO:0000259" key="10">
    <source>
        <dbReference type="SMART" id="SM01194"/>
    </source>
</evidence>
<comment type="domain">
    <text evidence="9">The N-terminal domain has the RNA-binding Sm fold. It harbors the endoribonuclease activity.</text>
</comment>
<comment type="similarity">
    <text evidence="3 9">Belongs to the eukaryotic release factor 1 family. Pelota subfamily.</text>
</comment>
<dbReference type="OrthoDB" id="31300at2157"/>
<dbReference type="GO" id="GO:0016787">
    <property type="term" value="F:hydrolase activity"/>
    <property type="evidence" value="ECO:0007669"/>
    <property type="project" value="UniProtKB-KW"/>
</dbReference>
<comment type="cofactor">
    <cofactor evidence="1 9">
        <name>a divalent metal cation</name>
        <dbReference type="ChEBI" id="CHEBI:60240"/>
    </cofactor>
</comment>
<dbReference type="GO" id="GO:0070481">
    <property type="term" value="P:nuclear-transcribed mRNA catabolic process, non-stop decay"/>
    <property type="evidence" value="ECO:0007669"/>
    <property type="project" value="InterPro"/>
</dbReference>
<dbReference type="GO" id="GO:0046872">
    <property type="term" value="F:metal ion binding"/>
    <property type="evidence" value="ECO:0007669"/>
    <property type="project" value="UniProtKB-UniRule"/>
</dbReference>
<dbReference type="KEGG" id="ave:Arcve_1389"/>
<dbReference type="eggNOG" id="arCOG01741">
    <property type="taxonomic scope" value="Archaea"/>
</dbReference>
<dbReference type="FunFam" id="2.30.30.870:FF:000002">
    <property type="entry name" value="Protein pelota homolog"/>
    <property type="match status" value="1"/>
</dbReference>
<keyword evidence="12" id="KW-1185">Reference proteome</keyword>
<dbReference type="GO" id="GO:0070966">
    <property type="term" value="P:nuclear-transcribed mRNA catabolic process, no-go decay"/>
    <property type="evidence" value="ECO:0007669"/>
    <property type="project" value="InterPro"/>
</dbReference>
<proteinExistence type="inferred from homology"/>
<dbReference type="Gene3D" id="3.30.420.60">
    <property type="entry name" value="eRF1 domain 2"/>
    <property type="match status" value="1"/>
</dbReference>
<dbReference type="InterPro" id="IPR038069">
    <property type="entry name" value="Pelota/DOM34_N"/>
</dbReference>
<comment type="function">
    <text evidence="9">May function in recognizing stalled ribosomes, interact with stem-loop structures in stalled mRNA molecules, and effect endonucleolytic cleavage of the mRNA. May play a role in the release non-functional ribosomes and degradation of damaged mRNAs. Has endoribonuclease activity.</text>
</comment>
<dbReference type="InterPro" id="IPR005140">
    <property type="entry name" value="eRF1_Pelota-like_N"/>
</dbReference>
<dbReference type="GO" id="GO:0004519">
    <property type="term" value="F:endonuclease activity"/>
    <property type="evidence" value="ECO:0007669"/>
    <property type="project" value="UniProtKB-UniRule"/>
</dbReference>
<dbReference type="GO" id="GO:0032790">
    <property type="term" value="P:ribosome disassembly"/>
    <property type="evidence" value="ECO:0007669"/>
    <property type="project" value="TreeGrafter"/>
</dbReference>
<dbReference type="InterPro" id="IPR023521">
    <property type="entry name" value="Pelota_arc"/>
</dbReference>
<keyword evidence="6 9" id="KW-0479">Metal-binding</keyword>
<evidence type="ECO:0000256" key="9">
    <source>
        <dbReference type="HAMAP-Rule" id="MF_01853"/>
    </source>
</evidence>
<dbReference type="InterPro" id="IPR042226">
    <property type="entry name" value="eFR1_2_sf"/>
</dbReference>
<feature type="domain" description="eRF1/Pelota-like N-terminal" evidence="10">
    <location>
        <begin position="1"/>
        <end position="124"/>
    </location>
</feature>
<evidence type="ECO:0000256" key="1">
    <source>
        <dbReference type="ARBA" id="ARBA00001968"/>
    </source>
</evidence>
<dbReference type="EMBL" id="CP002588">
    <property type="protein sequence ID" value="AEA47393.1"/>
    <property type="molecule type" value="Genomic_DNA"/>
</dbReference>
<dbReference type="SUPFAM" id="SSF53137">
    <property type="entry name" value="Translational machinery components"/>
    <property type="match status" value="1"/>
</dbReference>
<dbReference type="NCBIfam" id="TIGR00111">
    <property type="entry name" value="pelota"/>
    <property type="match status" value="1"/>
</dbReference>
<accession>F2KNR6</accession>